<dbReference type="Pfam" id="PF04851">
    <property type="entry name" value="ResIII"/>
    <property type="match status" value="1"/>
</dbReference>
<dbReference type="SMART" id="SM00382">
    <property type="entry name" value="AAA"/>
    <property type="match status" value="1"/>
</dbReference>
<protein>
    <submittedName>
        <fullName evidence="3">DEAD/DEAH box helicase family protein</fullName>
    </submittedName>
</protein>
<dbReference type="PANTHER" id="PTHR47396:SF1">
    <property type="entry name" value="ATP-DEPENDENT HELICASE IRC3-RELATED"/>
    <property type="match status" value="1"/>
</dbReference>
<keyword evidence="3" id="KW-0347">Helicase</keyword>
<gene>
    <name evidence="3" type="ORF">IAB63_10385</name>
</gene>
<dbReference type="InterPro" id="IPR006935">
    <property type="entry name" value="Helicase/UvrB_N"/>
</dbReference>
<sequence>MNNIYDHILEFKGQWREYQKRILKNSEQYMEDHKIHVVAAPGSGKTTLGIELIRRQGAPCLILSPSITIRQQWLERIKEGFLQDGCDPETILSDDLKHMKAITAVTYQALYSAMKLFEGELKEDGDMEEEAEETAEKVDFRGFHLFDAVREAGIRTICLDEAHHLRSEWWKALESFMKEEKDMTVIALTATPPYDSTPGQWKRYIDLCGPIDEEIFTPELVREGSLCPHEDYIYFNWPAEKELEEIKKYEEQTRQTRMKILNDSHFSEMIATHKGLKDPEGYAERFLDDPEYFSSLLIFCQAQHIPFPDYLKKLIGTKGKLPELDDHWLEILLQGFLYKDTESYMVSEQERQELLRILKDGGCICRKKVSLTRQEEMRKILAKSQGKMESIGKITEAEYRSLGSQMRLLILCDYIKKDKLPMIGNPGEIPSEIGAVPVFEYLRRKQIPGIRLGCLSGSVVILPMDAKDTAERLLEERECSGTLLPLKDTGYGRMQVKGRRTHVVAAVTELFHRGQINALVGTKSLLGEGWDAPCINSLILATYVGSFMLSNQMRGRAIRMDREQPEKTGNIWHLACVFPEKEGQTKNVDLSGDYETLVRRFGTFLGISWKEPVIESGIRRLDIPEFDTKNEMEEVNRMMLKRAADRDDLKMRWQSALKEIHGDMEVTQVEAIPKEEVDPTGYLFINALGKTILSTILAVLMVTGRILLERGAAGASVWTKVLTIGIFGAILLMRRYGIRLLRLSTPQRRMAQISQAVAEAMIEIGEIEDGSHCQAETESASGLLIGVWLKGGTMRERTAFAACMQELWGVIDNPRYLLVKERKIGRSSEYYAVPEMFGKQKEKAVVFEKHIRRIMGRYHLVYTRTPEGRQILLKARTRSFVNKNQRCLFGKKVAKGKYE</sequence>
<keyword evidence="1" id="KW-1133">Transmembrane helix</keyword>
<dbReference type="CDD" id="cd18785">
    <property type="entry name" value="SF2_C"/>
    <property type="match status" value="1"/>
</dbReference>
<dbReference type="Gene3D" id="3.40.50.300">
    <property type="entry name" value="P-loop containing nucleotide triphosphate hydrolases"/>
    <property type="match status" value="2"/>
</dbReference>
<keyword evidence="3" id="KW-0547">Nucleotide-binding</keyword>
<dbReference type="InterPro" id="IPR014001">
    <property type="entry name" value="Helicase_ATP-bd"/>
</dbReference>
<dbReference type="GO" id="GO:0005829">
    <property type="term" value="C:cytosol"/>
    <property type="evidence" value="ECO:0007669"/>
    <property type="project" value="TreeGrafter"/>
</dbReference>
<reference evidence="3" key="2">
    <citation type="journal article" date="2021" name="PeerJ">
        <title>Extensive microbial diversity within the chicken gut microbiome revealed by metagenomics and culture.</title>
        <authorList>
            <person name="Gilroy R."/>
            <person name="Ravi A."/>
            <person name="Getino M."/>
            <person name="Pursley I."/>
            <person name="Horton D.L."/>
            <person name="Alikhan N.F."/>
            <person name="Baker D."/>
            <person name="Gharbi K."/>
            <person name="Hall N."/>
            <person name="Watson M."/>
            <person name="Adriaenssens E.M."/>
            <person name="Foster-Nyarko E."/>
            <person name="Jarju S."/>
            <person name="Secka A."/>
            <person name="Antonio M."/>
            <person name="Oren A."/>
            <person name="Chaudhuri R.R."/>
            <person name="La Ragione R."/>
            <person name="Hildebrand F."/>
            <person name="Pallen M.J."/>
        </authorList>
    </citation>
    <scope>NUCLEOTIDE SEQUENCE</scope>
    <source>
        <strain evidence="3">CHK187-14744</strain>
    </source>
</reference>
<dbReference type="GO" id="GO:0005524">
    <property type="term" value="F:ATP binding"/>
    <property type="evidence" value="ECO:0007669"/>
    <property type="project" value="InterPro"/>
</dbReference>
<proteinExistence type="predicted"/>
<dbReference type="GO" id="GO:0016787">
    <property type="term" value="F:hydrolase activity"/>
    <property type="evidence" value="ECO:0007669"/>
    <property type="project" value="InterPro"/>
</dbReference>
<keyword evidence="3" id="KW-0067">ATP-binding</keyword>
<evidence type="ECO:0000313" key="3">
    <source>
        <dbReference type="EMBL" id="HIU03646.1"/>
    </source>
</evidence>
<keyword evidence="1" id="KW-0472">Membrane</keyword>
<dbReference type="SUPFAM" id="SSF52540">
    <property type="entry name" value="P-loop containing nucleoside triphosphate hydrolases"/>
    <property type="match status" value="2"/>
</dbReference>
<keyword evidence="3" id="KW-0378">Hydrolase</keyword>
<organism evidence="3 4">
    <name type="scientific">Candidatus Onthocola gallistercoris</name>
    <dbReference type="NCBI Taxonomy" id="2840876"/>
    <lineage>
        <taxon>Bacteria</taxon>
        <taxon>Bacillati</taxon>
        <taxon>Bacillota</taxon>
        <taxon>Bacilli</taxon>
        <taxon>Candidatus Onthocola</taxon>
    </lineage>
</organism>
<reference evidence="3" key="1">
    <citation type="submission" date="2020-10" db="EMBL/GenBank/DDBJ databases">
        <authorList>
            <person name="Gilroy R."/>
        </authorList>
    </citation>
    <scope>NUCLEOTIDE SEQUENCE</scope>
    <source>
        <strain evidence="3">CHK187-14744</strain>
    </source>
</reference>
<feature type="domain" description="Helicase ATP-binding" evidence="2">
    <location>
        <begin position="26"/>
        <end position="210"/>
    </location>
</feature>
<feature type="transmembrane region" description="Helical" evidence="1">
    <location>
        <begin position="682"/>
        <end position="703"/>
    </location>
</feature>
<dbReference type="Proteomes" id="UP000824164">
    <property type="component" value="Unassembled WGS sequence"/>
</dbReference>
<dbReference type="AlphaFoldDB" id="A0A9D1HHX1"/>
<evidence type="ECO:0000256" key="1">
    <source>
        <dbReference type="SAM" id="Phobius"/>
    </source>
</evidence>
<evidence type="ECO:0000313" key="4">
    <source>
        <dbReference type="Proteomes" id="UP000824164"/>
    </source>
</evidence>
<dbReference type="GO" id="GO:0004386">
    <property type="term" value="F:helicase activity"/>
    <property type="evidence" value="ECO:0007669"/>
    <property type="project" value="UniProtKB-KW"/>
</dbReference>
<dbReference type="EMBL" id="DVLT01000067">
    <property type="protein sequence ID" value="HIU03646.1"/>
    <property type="molecule type" value="Genomic_DNA"/>
</dbReference>
<dbReference type="PANTHER" id="PTHR47396">
    <property type="entry name" value="TYPE I RESTRICTION ENZYME ECOKI R PROTEIN"/>
    <property type="match status" value="1"/>
</dbReference>
<keyword evidence="1" id="KW-0812">Transmembrane</keyword>
<dbReference type="PROSITE" id="PS51192">
    <property type="entry name" value="HELICASE_ATP_BIND_1"/>
    <property type="match status" value="1"/>
</dbReference>
<dbReference type="SMART" id="SM00487">
    <property type="entry name" value="DEXDc"/>
    <property type="match status" value="1"/>
</dbReference>
<dbReference type="GO" id="GO:0003677">
    <property type="term" value="F:DNA binding"/>
    <property type="evidence" value="ECO:0007669"/>
    <property type="project" value="InterPro"/>
</dbReference>
<dbReference type="InterPro" id="IPR050742">
    <property type="entry name" value="Helicase_Restrict-Modif_Enz"/>
</dbReference>
<accession>A0A9D1HHX1</accession>
<evidence type="ECO:0000259" key="2">
    <source>
        <dbReference type="PROSITE" id="PS51192"/>
    </source>
</evidence>
<comment type="caution">
    <text evidence="3">The sequence shown here is derived from an EMBL/GenBank/DDBJ whole genome shotgun (WGS) entry which is preliminary data.</text>
</comment>
<dbReference type="InterPro" id="IPR003593">
    <property type="entry name" value="AAA+_ATPase"/>
</dbReference>
<feature type="transmembrane region" description="Helical" evidence="1">
    <location>
        <begin position="715"/>
        <end position="733"/>
    </location>
</feature>
<dbReference type="InterPro" id="IPR027417">
    <property type="entry name" value="P-loop_NTPase"/>
</dbReference>
<name>A0A9D1HHX1_9FIRM</name>